<dbReference type="InterPro" id="IPR011009">
    <property type="entry name" value="Kinase-like_dom_sf"/>
</dbReference>
<sequence>MTLRPRQAPAKIHGRIRKSMPPPGRFRKPKTPPTSNLFRKPKTPPASNLFRKPKTPPRPKTLPPDMQFYDTPMKRSTLQSNRMSELVKKRQAILDDLGQTIPEASISMKLSNLSKKDKQIIKGTWKHFQIEPKFMKGKGNNEEKVFEHLRDTFDSIVKAANKTPHDHKQTLALHTDPYITPTSEKASTTKPDGSLMLKESENKVGSNGEMTKPSWYDYAVTLEAKKSDGGKDLDDDVAKEIFNMQHVMSLDPCRRFTFGITIENNNTRLWFCSRAVMIVSKPFNFRKDLKTLTRVFLSFAFASKTELGWDPTVSVSIENGIRVYHFTMDDEVFSTVKVMSDVGADAVIGRASRVFKVKRKDGTLAILKDVWVDDDRELEHTARNIVKRHLMTPVQFGLVEVDGQTDHTTNVIMRGEAPPFINTFRLVPETHPVNDAQQSAGHPRASDRTVYYTARAPQENARNEIHHRHHYRLVFKEIGETLYLVKNLSDVLAALQHISAALEYIHGAGWVHRDISAGNTYLYNKRGLLGDLEYAKKMGVNAKHEVRTGTLDFMAVEIADRIYKFLPRLLSEEIFAREKEKSEAQMQDSEDELEYSDEEADELETAKKRPGTSKGIEERKMPIDSIERPDTANQKRHTVCNELATSKDVSDDFGEGQDEKQTLNNTKGRLDSSNASRQQDAKILDEMDDNKPDAEAGDIVRNVADEQEVKPRRPGVWYNTLHDMESIWWIAIWKLFLHEDLSERSTRTETERINQAKKANLLFPHLLITTERFYFFDNEDVFEDLTSFLPASFKKVAVTLNKLRASLQFRYARAEAKGPNIIDQEAFIGVHSHFVTFFREGKRKASGIVAVTFKRPGEKSNDSIARGSQSVAKRKAEDERPPSLINDTSKRRRSFSFSVDAGIPNATIMALMYIHGVGWVRRNISAGNTYLYNKRGILGDLEYAKKMGDNAKYEVRTGALDFMAVEVSERTYKFLSLDLEEIFSQRMKKVIAKADSFEDERPCSEDELTSDKEAIEDSGRVNDLGPAGEILDGEAKKGIEELRLPISTSEEPVIEDQKPDTARNKLAASESMSVDPGRDGTWIICLRGRCWAP</sequence>
<dbReference type="Proteomes" id="UP000308199">
    <property type="component" value="Unassembled WGS sequence"/>
</dbReference>
<feature type="domain" description="Fungal-type protein kinase" evidence="2">
    <location>
        <begin position="203"/>
        <end position="733"/>
    </location>
</feature>
<dbReference type="PANTHER" id="PTHR38248:SF2">
    <property type="entry name" value="FUNK1 11"/>
    <property type="match status" value="1"/>
</dbReference>
<keyword evidence="4" id="KW-1185">Reference proteome</keyword>
<feature type="compositionally biased region" description="Polar residues" evidence="1">
    <location>
        <begin position="662"/>
        <end position="678"/>
    </location>
</feature>
<accession>A0A4V3XBY2</accession>
<dbReference type="OrthoDB" id="3260094at2759"/>
<comment type="caution">
    <text evidence="3">The sequence shown here is derived from an EMBL/GenBank/DDBJ whole genome shotgun (WGS) entry which is preliminary data.</text>
</comment>
<feature type="region of interest" description="Disordered" evidence="1">
    <location>
        <begin position="1047"/>
        <end position="1075"/>
    </location>
</feature>
<feature type="compositionally biased region" description="Basic and acidic residues" evidence="1">
    <location>
        <begin position="1001"/>
        <end position="1020"/>
    </location>
</feature>
<dbReference type="EMBL" id="SGPK01000418">
    <property type="protein sequence ID" value="THH03743.1"/>
    <property type="molecule type" value="Genomic_DNA"/>
</dbReference>
<dbReference type="PANTHER" id="PTHR38248">
    <property type="entry name" value="FUNK1 6"/>
    <property type="match status" value="1"/>
</dbReference>
<evidence type="ECO:0000313" key="4">
    <source>
        <dbReference type="Proteomes" id="UP000308199"/>
    </source>
</evidence>
<evidence type="ECO:0000259" key="2">
    <source>
        <dbReference type="Pfam" id="PF17667"/>
    </source>
</evidence>
<dbReference type="AlphaFoldDB" id="A0A4V3XBY2"/>
<feature type="domain" description="Fungal-type protein kinase" evidence="2">
    <location>
        <begin position="917"/>
        <end position="983"/>
    </location>
</feature>
<feature type="compositionally biased region" description="Polar residues" evidence="1">
    <location>
        <begin position="862"/>
        <end position="871"/>
    </location>
</feature>
<dbReference type="InterPro" id="IPR040976">
    <property type="entry name" value="Pkinase_fungal"/>
</dbReference>
<feature type="region of interest" description="Disordered" evidence="1">
    <location>
        <begin position="647"/>
        <end position="706"/>
    </location>
</feature>
<reference evidence="3 4" key="1">
    <citation type="submission" date="2019-02" db="EMBL/GenBank/DDBJ databases">
        <title>Genome sequencing of the rare red list fungi Phellinidium pouzarii.</title>
        <authorList>
            <person name="Buettner E."/>
            <person name="Kellner H."/>
        </authorList>
    </citation>
    <scope>NUCLEOTIDE SEQUENCE [LARGE SCALE GENOMIC DNA]</scope>
    <source>
        <strain evidence="3 4">DSM 108285</strain>
    </source>
</reference>
<evidence type="ECO:0000313" key="3">
    <source>
        <dbReference type="EMBL" id="THH03743.1"/>
    </source>
</evidence>
<organism evidence="3 4">
    <name type="scientific">Phellinidium pouzarii</name>
    <dbReference type="NCBI Taxonomy" id="167371"/>
    <lineage>
        <taxon>Eukaryota</taxon>
        <taxon>Fungi</taxon>
        <taxon>Dikarya</taxon>
        <taxon>Basidiomycota</taxon>
        <taxon>Agaricomycotina</taxon>
        <taxon>Agaricomycetes</taxon>
        <taxon>Hymenochaetales</taxon>
        <taxon>Hymenochaetaceae</taxon>
        <taxon>Phellinidium</taxon>
    </lineage>
</organism>
<feature type="compositionally biased region" description="Acidic residues" evidence="1">
    <location>
        <begin position="588"/>
        <end position="603"/>
    </location>
</feature>
<dbReference type="Gene3D" id="1.10.510.10">
    <property type="entry name" value="Transferase(Phosphotransferase) domain 1"/>
    <property type="match status" value="1"/>
</dbReference>
<feature type="region of interest" description="Disordered" evidence="1">
    <location>
        <begin position="1001"/>
        <end position="1029"/>
    </location>
</feature>
<feature type="compositionally biased region" description="Basic and acidic residues" evidence="1">
    <location>
        <begin position="615"/>
        <end position="630"/>
    </location>
</feature>
<proteinExistence type="predicted"/>
<gene>
    <name evidence="3" type="ORF">EW145_g6042</name>
</gene>
<feature type="compositionally biased region" description="Basic and acidic residues" evidence="1">
    <location>
        <begin position="679"/>
        <end position="694"/>
    </location>
</feature>
<feature type="region of interest" description="Disordered" evidence="1">
    <location>
        <begin position="579"/>
        <end position="635"/>
    </location>
</feature>
<protein>
    <recommendedName>
        <fullName evidence="2">Fungal-type protein kinase domain-containing protein</fullName>
    </recommendedName>
</protein>
<name>A0A4V3XBY2_9AGAM</name>
<dbReference type="Pfam" id="PF17667">
    <property type="entry name" value="Pkinase_fungal"/>
    <property type="match status" value="2"/>
</dbReference>
<feature type="region of interest" description="Disordered" evidence="1">
    <location>
        <begin position="858"/>
        <end position="887"/>
    </location>
</feature>
<evidence type="ECO:0000256" key="1">
    <source>
        <dbReference type="SAM" id="MobiDB-lite"/>
    </source>
</evidence>
<dbReference type="SUPFAM" id="SSF56112">
    <property type="entry name" value="Protein kinase-like (PK-like)"/>
    <property type="match status" value="2"/>
</dbReference>
<feature type="region of interest" description="Disordered" evidence="1">
    <location>
        <begin position="1"/>
        <end position="66"/>
    </location>
</feature>